<dbReference type="Proteomes" id="UP000239872">
    <property type="component" value="Unassembled WGS sequence"/>
</dbReference>
<dbReference type="EMBL" id="PPSL01000002">
    <property type="protein sequence ID" value="PQJ12139.1"/>
    <property type="molecule type" value="Genomic_DNA"/>
</dbReference>
<evidence type="ECO:0008006" key="3">
    <source>
        <dbReference type="Google" id="ProtNLM"/>
    </source>
</evidence>
<dbReference type="OrthoDB" id="1327410at2"/>
<dbReference type="AlphaFoldDB" id="A0A2S7SYX7"/>
<name>A0A2S7SYX7_9BACT</name>
<reference evidence="1 2" key="1">
    <citation type="submission" date="2018-01" db="EMBL/GenBank/DDBJ databases">
        <title>A novel member of the phylum Bacteroidetes isolated from glacier ice.</title>
        <authorList>
            <person name="Liu Q."/>
            <person name="Xin Y.-H."/>
        </authorList>
    </citation>
    <scope>NUCLEOTIDE SEQUENCE [LARGE SCALE GENOMIC DNA]</scope>
    <source>
        <strain evidence="1 2">RB1R16</strain>
    </source>
</reference>
<keyword evidence="2" id="KW-1185">Reference proteome</keyword>
<accession>A0A2S7SYX7</accession>
<proteinExistence type="predicted"/>
<organism evidence="1 2">
    <name type="scientific">Flavipsychrobacter stenotrophus</name>
    <dbReference type="NCBI Taxonomy" id="2077091"/>
    <lineage>
        <taxon>Bacteria</taxon>
        <taxon>Pseudomonadati</taxon>
        <taxon>Bacteroidota</taxon>
        <taxon>Chitinophagia</taxon>
        <taxon>Chitinophagales</taxon>
        <taxon>Chitinophagaceae</taxon>
        <taxon>Flavipsychrobacter</taxon>
    </lineage>
</organism>
<dbReference type="RefSeq" id="WP_105039018.1">
    <property type="nucleotide sequence ID" value="NZ_PPSL01000002.1"/>
</dbReference>
<evidence type="ECO:0000313" key="2">
    <source>
        <dbReference type="Proteomes" id="UP000239872"/>
    </source>
</evidence>
<gene>
    <name evidence="1" type="ORF">CJD36_010155</name>
</gene>
<evidence type="ECO:0000313" key="1">
    <source>
        <dbReference type="EMBL" id="PQJ12139.1"/>
    </source>
</evidence>
<sequence>MTAKQSLDTWEAHKKAIMSSTTIDEKEHALTRAKRIKKLEADSEQWFQYYFPEYYSASPASFHLEATQRMLQNKEHYEVRMWSRELAKSTRTMMEVLYLTLVGHTPDDGDIKDRLKKRYVLLISNSLDNATRLLMPFKANFEFNKRIIQDYGIQENPGKWQASEFVTTQGVAFRALGVGQSPRGTRNEEVRPDILLFDDVDTDADCLNPDIVAKKWRWIEEAAIGTRSVSQPTTILFCGNRIAVDCCIERARSFADEVSLINIRDEEGLSSWPAKNTQTDIDRVLSQKSYAATQKEYFNNPVTEGAVFKEMAYKPALPVAQYSDLICYTDPSYKAGADYKATVLVGKWQNEYHIIKCYLEQCTSATMIDWHFNIHQLTRPSRCTFYMEEVFLQDVIRKELNDACMNRKIPLNVRGDTRSKPDKFTRIETLLEPLNRNGRLYLAEQERYNPHMLRLEEQFRALTAGSHAHDDGPDAVEGAIWLLGERSAISTDYTITPIGRLSRQPDY</sequence>
<comment type="caution">
    <text evidence="1">The sequence shown here is derived from an EMBL/GenBank/DDBJ whole genome shotgun (WGS) entry which is preliminary data.</text>
</comment>
<protein>
    <recommendedName>
        <fullName evidence="3">Terminase large subunit gp17-like C-terminal domain-containing protein</fullName>
    </recommendedName>
</protein>